<evidence type="ECO:0008006" key="6">
    <source>
        <dbReference type="Google" id="ProtNLM"/>
    </source>
</evidence>
<dbReference type="AlphaFoldDB" id="A0AAQ3PAS2"/>
<protein>
    <recommendedName>
        <fullName evidence="6">Ankyrin repeat-containing protein</fullName>
    </recommendedName>
</protein>
<dbReference type="Proteomes" id="UP001374535">
    <property type="component" value="Chromosome 1"/>
</dbReference>
<dbReference type="InterPro" id="IPR036770">
    <property type="entry name" value="Ankyrin_rpt-contain_sf"/>
</dbReference>
<accession>A0AAQ3PAS2</accession>
<dbReference type="PROSITE" id="PS50088">
    <property type="entry name" value="ANK_REPEAT"/>
    <property type="match status" value="1"/>
</dbReference>
<feature type="compositionally biased region" description="Polar residues" evidence="3">
    <location>
        <begin position="215"/>
        <end position="226"/>
    </location>
</feature>
<sequence>MAATNQIAAVSSASSQDTDGNNHNITRIDPTLYFVAVKGNFQEFIKVQNLETLGKRQDLAFKVAVSEEFVKHIIDKCRGLVLLPNAKGETPLYIAAKNGHSSVAKLLVEHVNAFPSDIENGVGAEQKFIRAIIVHQTAPNLSVGVSFAGTSPLHQKEDRAAKEKRAVQTEGKQAIQTIQASKSDNATSARLVCRSHKYLPKHFGTHRGTREQAEETQMVTTRSIEE</sequence>
<evidence type="ECO:0000256" key="3">
    <source>
        <dbReference type="SAM" id="MobiDB-lite"/>
    </source>
</evidence>
<reference evidence="4 5" key="1">
    <citation type="journal article" date="2023" name="Life. Sci Alliance">
        <title>Evolutionary insights into 3D genome organization and epigenetic landscape of Vigna mungo.</title>
        <authorList>
            <person name="Junaid A."/>
            <person name="Singh B."/>
            <person name="Bhatia S."/>
        </authorList>
    </citation>
    <scope>NUCLEOTIDE SEQUENCE [LARGE SCALE GENOMIC DNA]</scope>
    <source>
        <strain evidence="4">Urdbean</strain>
    </source>
</reference>
<dbReference type="PROSITE" id="PS50297">
    <property type="entry name" value="ANK_REP_REGION"/>
    <property type="match status" value="1"/>
</dbReference>
<evidence type="ECO:0000313" key="5">
    <source>
        <dbReference type="Proteomes" id="UP001374535"/>
    </source>
</evidence>
<evidence type="ECO:0000313" key="4">
    <source>
        <dbReference type="EMBL" id="WVZ25065.1"/>
    </source>
</evidence>
<dbReference type="EMBL" id="CP144700">
    <property type="protein sequence ID" value="WVZ25065.1"/>
    <property type="molecule type" value="Genomic_DNA"/>
</dbReference>
<organism evidence="4 5">
    <name type="scientific">Vigna mungo</name>
    <name type="common">Black gram</name>
    <name type="synonym">Phaseolus mungo</name>
    <dbReference type="NCBI Taxonomy" id="3915"/>
    <lineage>
        <taxon>Eukaryota</taxon>
        <taxon>Viridiplantae</taxon>
        <taxon>Streptophyta</taxon>
        <taxon>Embryophyta</taxon>
        <taxon>Tracheophyta</taxon>
        <taxon>Spermatophyta</taxon>
        <taxon>Magnoliopsida</taxon>
        <taxon>eudicotyledons</taxon>
        <taxon>Gunneridae</taxon>
        <taxon>Pentapetalae</taxon>
        <taxon>rosids</taxon>
        <taxon>fabids</taxon>
        <taxon>Fabales</taxon>
        <taxon>Fabaceae</taxon>
        <taxon>Papilionoideae</taxon>
        <taxon>50 kb inversion clade</taxon>
        <taxon>NPAAA clade</taxon>
        <taxon>indigoferoid/millettioid clade</taxon>
        <taxon>Phaseoleae</taxon>
        <taxon>Vigna</taxon>
    </lineage>
</organism>
<keyword evidence="2" id="KW-0040">ANK repeat</keyword>
<keyword evidence="5" id="KW-1185">Reference proteome</keyword>
<gene>
    <name evidence="4" type="ORF">V8G54_003609</name>
</gene>
<evidence type="ECO:0000256" key="2">
    <source>
        <dbReference type="PROSITE-ProRule" id="PRU00023"/>
    </source>
</evidence>
<dbReference type="InterPro" id="IPR002110">
    <property type="entry name" value="Ankyrin_rpt"/>
</dbReference>
<feature type="region of interest" description="Disordered" evidence="3">
    <location>
        <begin position="202"/>
        <end position="226"/>
    </location>
</feature>
<feature type="region of interest" description="Disordered" evidence="3">
    <location>
        <begin position="1"/>
        <end position="22"/>
    </location>
</feature>
<comment type="subcellular location">
    <subcellularLocation>
        <location evidence="1">Cell membrane</location>
        <topology evidence="1">Peripheral membrane protein</topology>
        <orientation evidence="1">Cytoplasmic side</orientation>
    </subcellularLocation>
</comment>
<dbReference type="GO" id="GO:0005886">
    <property type="term" value="C:plasma membrane"/>
    <property type="evidence" value="ECO:0007669"/>
    <property type="project" value="UniProtKB-SubCell"/>
</dbReference>
<dbReference type="SMART" id="SM00248">
    <property type="entry name" value="ANK"/>
    <property type="match status" value="1"/>
</dbReference>
<evidence type="ECO:0000256" key="1">
    <source>
        <dbReference type="ARBA" id="ARBA00004413"/>
    </source>
</evidence>
<dbReference type="SUPFAM" id="SSF48403">
    <property type="entry name" value="Ankyrin repeat"/>
    <property type="match status" value="1"/>
</dbReference>
<name>A0AAQ3PAS2_VIGMU</name>
<feature type="repeat" description="ANK" evidence="2">
    <location>
        <begin position="87"/>
        <end position="110"/>
    </location>
</feature>
<proteinExistence type="predicted"/>
<dbReference type="Gene3D" id="1.25.40.20">
    <property type="entry name" value="Ankyrin repeat-containing domain"/>
    <property type="match status" value="1"/>
</dbReference>
<dbReference type="Pfam" id="PF12796">
    <property type="entry name" value="Ank_2"/>
    <property type="match status" value="1"/>
</dbReference>